<dbReference type="CDD" id="cd00185">
    <property type="entry name" value="TNFRSF"/>
    <property type="match status" value="1"/>
</dbReference>
<proteinExistence type="predicted"/>
<dbReference type="GO" id="GO:0016020">
    <property type="term" value="C:membrane"/>
    <property type="evidence" value="ECO:0007669"/>
    <property type="project" value="InterPro"/>
</dbReference>
<feature type="domain" description="TNFR-Cys" evidence="10">
    <location>
        <begin position="37"/>
        <end position="79"/>
    </location>
</feature>
<evidence type="ECO:0000256" key="3">
    <source>
        <dbReference type="ARBA" id="ARBA00022703"/>
    </source>
</evidence>
<evidence type="ECO:0000256" key="1">
    <source>
        <dbReference type="ARBA" id="ARBA00004613"/>
    </source>
</evidence>
<feature type="transmembrane region" description="Helical" evidence="9">
    <location>
        <begin position="153"/>
        <end position="176"/>
    </location>
</feature>
<keyword evidence="6 8" id="KW-1015">Disulfide bond</keyword>
<name>A0A8B8B1F5_CRAVI</name>
<evidence type="ECO:0000256" key="2">
    <source>
        <dbReference type="ARBA" id="ARBA00022525"/>
    </source>
</evidence>
<reference evidence="12" key="1">
    <citation type="submission" date="2025-08" db="UniProtKB">
        <authorList>
            <consortium name="RefSeq"/>
        </authorList>
    </citation>
    <scope>IDENTIFICATION</scope>
    <source>
        <tissue evidence="12">Whole sample</tissue>
    </source>
</reference>
<evidence type="ECO:0000313" key="11">
    <source>
        <dbReference type="Proteomes" id="UP000694844"/>
    </source>
</evidence>
<dbReference type="Pfam" id="PF00020">
    <property type="entry name" value="TNFR_c6"/>
    <property type="match status" value="1"/>
</dbReference>
<comment type="caution">
    <text evidence="8">Lacks conserved residue(s) required for the propagation of feature annotation.</text>
</comment>
<dbReference type="InterPro" id="IPR008063">
    <property type="entry name" value="Fas_rcpt"/>
</dbReference>
<keyword evidence="3" id="KW-0053">Apoptosis</keyword>
<sequence length="189" mass="20754">MASFYVSTGGLMCILCGPGAYKVSDCVINMTSANCEKCPKGTFQSTDNQAAYCAPCLGSCVDRYQVVSTPCTSTSNLKCRCKDGYYFKSLSADGLEGHCLQDESKPQSSSAKDFQITKSNVSRCGNSSTSILCKLNRKFPNVTEAEHTWERTVLVAVPVFSLVTSILGFMFLILYYTRKPNVIHRALKR</sequence>
<dbReference type="InterPro" id="IPR052459">
    <property type="entry name" value="TNFRSF_decoy_receptor"/>
</dbReference>
<keyword evidence="7" id="KW-0325">Glycoprotein</keyword>
<evidence type="ECO:0000256" key="7">
    <source>
        <dbReference type="ARBA" id="ARBA00023180"/>
    </source>
</evidence>
<keyword evidence="9" id="KW-0812">Transmembrane</keyword>
<evidence type="ECO:0000256" key="4">
    <source>
        <dbReference type="ARBA" id="ARBA00022729"/>
    </source>
</evidence>
<keyword evidence="11" id="KW-1185">Reference proteome</keyword>
<evidence type="ECO:0000313" key="12">
    <source>
        <dbReference type="RefSeq" id="XP_022296449.1"/>
    </source>
</evidence>
<dbReference type="OrthoDB" id="6162225at2759"/>
<dbReference type="GO" id="GO:0004888">
    <property type="term" value="F:transmembrane signaling receptor activity"/>
    <property type="evidence" value="ECO:0007669"/>
    <property type="project" value="InterPro"/>
</dbReference>
<dbReference type="GeneID" id="111106184"/>
<comment type="subcellular location">
    <subcellularLocation>
        <location evidence="1">Secreted</location>
    </subcellularLocation>
</comment>
<keyword evidence="5" id="KW-0677">Repeat</keyword>
<dbReference type="RefSeq" id="XP_022296449.1">
    <property type="nucleotide sequence ID" value="XM_022440741.1"/>
</dbReference>
<dbReference type="PRINTS" id="PR01680">
    <property type="entry name" value="TNFACTORR6"/>
</dbReference>
<accession>A0A8B8B1F5</accession>
<evidence type="ECO:0000256" key="9">
    <source>
        <dbReference type="SAM" id="Phobius"/>
    </source>
</evidence>
<dbReference type="SMART" id="SM00208">
    <property type="entry name" value="TNFR"/>
    <property type="match status" value="1"/>
</dbReference>
<evidence type="ECO:0000259" key="10">
    <source>
        <dbReference type="PROSITE" id="PS50050"/>
    </source>
</evidence>
<dbReference type="PROSITE" id="PS50050">
    <property type="entry name" value="TNFR_NGFR_2"/>
    <property type="match status" value="1"/>
</dbReference>
<feature type="repeat" description="TNFR-Cys" evidence="8">
    <location>
        <begin position="37"/>
        <end position="79"/>
    </location>
</feature>
<keyword evidence="9" id="KW-1133">Transmembrane helix</keyword>
<dbReference type="GO" id="GO:0005576">
    <property type="term" value="C:extracellular region"/>
    <property type="evidence" value="ECO:0007669"/>
    <property type="project" value="UniProtKB-SubCell"/>
</dbReference>
<protein>
    <submittedName>
        <fullName evidence="12">Tumor necrosis factor receptor superfamily member 1A-like</fullName>
    </submittedName>
</protein>
<evidence type="ECO:0000256" key="8">
    <source>
        <dbReference type="PROSITE-ProRule" id="PRU00206"/>
    </source>
</evidence>
<organism evidence="11 12">
    <name type="scientific">Crassostrea virginica</name>
    <name type="common">Eastern oyster</name>
    <dbReference type="NCBI Taxonomy" id="6565"/>
    <lineage>
        <taxon>Eukaryota</taxon>
        <taxon>Metazoa</taxon>
        <taxon>Spiralia</taxon>
        <taxon>Lophotrochozoa</taxon>
        <taxon>Mollusca</taxon>
        <taxon>Bivalvia</taxon>
        <taxon>Autobranchia</taxon>
        <taxon>Pteriomorphia</taxon>
        <taxon>Ostreida</taxon>
        <taxon>Ostreoidea</taxon>
        <taxon>Ostreidae</taxon>
        <taxon>Crassostrea</taxon>
    </lineage>
</organism>
<dbReference type="GO" id="GO:0006915">
    <property type="term" value="P:apoptotic process"/>
    <property type="evidence" value="ECO:0007669"/>
    <property type="project" value="UniProtKB-KW"/>
</dbReference>
<keyword evidence="9" id="KW-0472">Membrane</keyword>
<keyword evidence="2" id="KW-0964">Secreted</keyword>
<dbReference type="PANTHER" id="PTHR23097">
    <property type="entry name" value="TUMOR NECROSIS FACTOR RECEPTOR SUPERFAMILY MEMBER"/>
    <property type="match status" value="1"/>
</dbReference>
<keyword evidence="4" id="KW-0732">Signal</keyword>
<dbReference type="SUPFAM" id="SSF57586">
    <property type="entry name" value="TNF receptor-like"/>
    <property type="match status" value="1"/>
</dbReference>
<evidence type="ECO:0000256" key="5">
    <source>
        <dbReference type="ARBA" id="ARBA00022737"/>
    </source>
</evidence>
<dbReference type="AlphaFoldDB" id="A0A8B8B1F5"/>
<dbReference type="Proteomes" id="UP000694844">
    <property type="component" value="Chromosome 8"/>
</dbReference>
<dbReference type="GO" id="GO:0007165">
    <property type="term" value="P:signal transduction"/>
    <property type="evidence" value="ECO:0007669"/>
    <property type="project" value="InterPro"/>
</dbReference>
<dbReference type="PANTHER" id="PTHR23097:SF181">
    <property type="entry name" value="CASPASE-8-LIKE"/>
    <property type="match status" value="1"/>
</dbReference>
<dbReference type="KEGG" id="cvn:111106184"/>
<dbReference type="Gene3D" id="2.10.50.10">
    <property type="entry name" value="Tumor Necrosis Factor Receptor, subunit A, domain 2"/>
    <property type="match status" value="2"/>
</dbReference>
<evidence type="ECO:0000256" key="6">
    <source>
        <dbReference type="ARBA" id="ARBA00023157"/>
    </source>
</evidence>
<gene>
    <name evidence="12" type="primary">LOC111106184</name>
</gene>
<dbReference type="GO" id="GO:0006955">
    <property type="term" value="P:immune response"/>
    <property type="evidence" value="ECO:0007669"/>
    <property type="project" value="InterPro"/>
</dbReference>
<feature type="disulfide bond" evidence="8">
    <location>
        <begin position="38"/>
        <end position="53"/>
    </location>
</feature>
<dbReference type="InterPro" id="IPR001368">
    <property type="entry name" value="TNFR/NGFR_Cys_rich_reg"/>
</dbReference>